<dbReference type="SUPFAM" id="SSF46894">
    <property type="entry name" value="C-terminal effector domain of the bipartite response regulators"/>
    <property type="match status" value="1"/>
</dbReference>
<dbReference type="Pfam" id="PF00486">
    <property type="entry name" value="Trans_reg_C"/>
    <property type="match status" value="1"/>
</dbReference>
<feature type="modified residue" description="4-aspartylphosphate" evidence="6">
    <location>
        <position position="51"/>
    </location>
</feature>
<sequence>MRILIVEDELHLAEALTQILKKNHYSVDAVHDGRTGLDYAQTGIYDLLLLDIMMPEMDGISVLKTLRQQGVATPVILLTAKGEITDKVIGLDYGADDYIAKPFSAEELLARIRAALRRKGEVLPEEGLIFGDIQLNTANLKLSVSGKEMKLNLKENELLELLITRKQGVTSKEQIIEKLWGFDSDVEYNNVEVYISFLRKKLNFLHSQVKISTIRGVGYVLEEVTS</sequence>
<keyword evidence="1 6" id="KW-0597">Phosphoprotein</keyword>
<dbReference type="Gene3D" id="3.40.50.2300">
    <property type="match status" value="1"/>
</dbReference>
<proteinExistence type="predicted"/>
<dbReference type="GO" id="GO:0000156">
    <property type="term" value="F:phosphorelay response regulator activity"/>
    <property type="evidence" value="ECO:0007669"/>
    <property type="project" value="TreeGrafter"/>
</dbReference>
<evidence type="ECO:0000256" key="2">
    <source>
        <dbReference type="ARBA" id="ARBA00023012"/>
    </source>
</evidence>
<dbReference type="PANTHER" id="PTHR48111">
    <property type="entry name" value="REGULATOR OF RPOS"/>
    <property type="match status" value="1"/>
</dbReference>
<evidence type="ECO:0000259" key="8">
    <source>
        <dbReference type="PROSITE" id="PS50110"/>
    </source>
</evidence>
<dbReference type="Gene3D" id="6.10.250.690">
    <property type="match status" value="1"/>
</dbReference>
<dbReference type="InterPro" id="IPR001867">
    <property type="entry name" value="OmpR/PhoB-type_DNA-bd"/>
</dbReference>
<dbReference type="InterPro" id="IPR039420">
    <property type="entry name" value="WalR-like"/>
</dbReference>
<keyword evidence="2" id="KW-0902">Two-component regulatory system</keyword>
<dbReference type="CDD" id="cd17625">
    <property type="entry name" value="REC_OmpR_DrrD-like"/>
    <property type="match status" value="1"/>
</dbReference>
<feature type="DNA-binding region" description="OmpR/PhoB-type" evidence="7">
    <location>
        <begin position="125"/>
        <end position="223"/>
    </location>
</feature>
<organism evidence="10 11">
    <name type="scientific">Paenibacillus nuruki</name>
    <dbReference type="NCBI Taxonomy" id="1886670"/>
    <lineage>
        <taxon>Bacteria</taxon>
        <taxon>Bacillati</taxon>
        <taxon>Bacillota</taxon>
        <taxon>Bacilli</taxon>
        <taxon>Bacillales</taxon>
        <taxon>Paenibacillaceae</taxon>
        <taxon>Paenibacillus</taxon>
    </lineage>
</organism>
<keyword evidence="11" id="KW-1185">Reference proteome</keyword>
<dbReference type="InterPro" id="IPR011006">
    <property type="entry name" value="CheY-like_superfamily"/>
</dbReference>
<dbReference type="Pfam" id="PF00072">
    <property type="entry name" value="Response_reg"/>
    <property type="match status" value="1"/>
</dbReference>
<dbReference type="CDD" id="cd00383">
    <property type="entry name" value="trans_reg_C"/>
    <property type="match status" value="1"/>
</dbReference>
<dbReference type="PATRIC" id="fig|1886670.3.peg.1060"/>
<dbReference type="STRING" id="1886670.PTI45_01038"/>
<dbReference type="SUPFAM" id="SSF52172">
    <property type="entry name" value="CheY-like"/>
    <property type="match status" value="1"/>
</dbReference>
<comment type="caution">
    <text evidence="10">The sequence shown here is derived from an EMBL/GenBank/DDBJ whole genome shotgun (WGS) entry which is preliminary data.</text>
</comment>
<dbReference type="Gene3D" id="1.10.10.10">
    <property type="entry name" value="Winged helix-like DNA-binding domain superfamily/Winged helix DNA-binding domain"/>
    <property type="match status" value="1"/>
</dbReference>
<dbReference type="InterPro" id="IPR036388">
    <property type="entry name" value="WH-like_DNA-bd_sf"/>
</dbReference>
<evidence type="ECO:0000313" key="11">
    <source>
        <dbReference type="Proteomes" id="UP000094578"/>
    </source>
</evidence>
<dbReference type="GO" id="GO:0005829">
    <property type="term" value="C:cytosol"/>
    <property type="evidence" value="ECO:0007669"/>
    <property type="project" value="TreeGrafter"/>
</dbReference>
<dbReference type="PROSITE" id="PS51755">
    <property type="entry name" value="OMPR_PHOB"/>
    <property type="match status" value="1"/>
</dbReference>
<dbReference type="AlphaFoldDB" id="A0A1E3L8N9"/>
<evidence type="ECO:0000256" key="6">
    <source>
        <dbReference type="PROSITE-ProRule" id="PRU00169"/>
    </source>
</evidence>
<evidence type="ECO:0000256" key="1">
    <source>
        <dbReference type="ARBA" id="ARBA00022553"/>
    </source>
</evidence>
<protein>
    <submittedName>
        <fullName evidence="10">Transcriptional regulatory protein</fullName>
    </submittedName>
</protein>
<accession>A0A1E3L8N9</accession>
<keyword evidence="4 7" id="KW-0238">DNA-binding</keyword>
<dbReference type="InterPro" id="IPR016032">
    <property type="entry name" value="Sig_transdc_resp-reg_C-effctor"/>
</dbReference>
<dbReference type="FunFam" id="3.40.50.2300:FF:000002">
    <property type="entry name" value="DNA-binding response regulator PhoP"/>
    <property type="match status" value="1"/>
</dbReference>
<evidence type="ECO:0000256" key="4">
    <source>
        <dbReference type="ARBA" id="ARBA00023125"/>
    </source>
</evidence>
<dbReference type="PANTHER" id="PTHR48111:SF22">
    <property type="entry name" value="REGULATOR OF RPOS"/>
    <property type="match status" value="1"/>
</dbReference>
<evidence type="ECO:0000256" key="5">
    <source>
        <dbReference type="ARBA" id="ARBA00023163"/>
    </source>
</evidence>
<evidence type="ECO:0000259" key="9">
    <source>
        <dbReference type="PROSITE" id="PS51755"/>
    </source>
</evidence>
<keyword evidence="3" id="KW-0805">Transcription regulation</keyword>
<name>A0A1E3L8N9_9BACL</name>
<dbReference type="PROSITE" id="PS50110">
    <property type="entry name" value="RESPONSE_REGULATORY"/>
    <property type="match status" value="1"/>
</dbReference>
<reference evidence="10 11" key="1">
    <citation type="submission" date="2016-08" db="EMBL/GenBank/DDBJ databases">
        <title>Genome sequencing of Paenibacillus sp. TI45-13ar, isolated from Korean traditional nuruk.</title>
        <authorList>
            <person name="Kim S.-J."/>
        </authorList>
    </citation>
    <scope>NUCLEOTIDE SEQUENCE [LARGE SCALE GENOMIC DNA]</scope>
    <source>
        <strain evidence="10 11">TI45-13ar</strain>
    </source>
</reference>
<dbReference type="GO" id="GO:0006355">
    <property type="term" value="P:regulation of DNA-templated transcription"/>
    <property type="evidence" value="ECO:0007669"/>
    <property type="project" value="InterPro"/>
</dbReference>
<dbReference type="Proteomes" id="UP000094578">
    <property type="component" value="Unassembled WGS sequence"/>
</dbReference>
<dbReference type="GO" id="GO:0000976">
    <property type="term" value="F:transcription cis-regulatory region binding"/>
    <property type="evidence" value="ECO:0007669"/>
    <property type="project" value="TreeGrafter"/>
</dbReference>
<dbReference type="SMART" id="SM00862">
    <property type="entry name" value="Trans_reg_C"/>
    <property type="match status" value="1"/>
</dbReference>
<evidence type="ECO:0000256" key="7">
    <source>
        <dbReference type="PROSITE-ProRule" id="PRU01091"/>
    </source>
</evidence>
<keyword evidence="5" id="KW-0804">Transcription</keyword>
<evidence type="ECO:0000256" key="3">
    <source>
        <dbReference type="ARBA" id="ARBA00023015"/>
    </source>
</evidence>
<evidence type="ECO:0000313" key="10">
    <source>
        <dbReference type="EMBL" id="ODP29555.1"/>
    </source>
</evidence>
<gene>
    <name evidence="10" type="ORF">PTI45_01038</name>
</gene>
<feature type="domain" description="OmpR/PhoB-type" evidence="9">
    <location>
        <begin position="125"/>
        <end position="223"/>
    </location>
</feature>
<dbReference type="SMART" id="SM00448">
    <property type="entry name" value="REC"/>
    <property type="match status" value="1"/>
</dbReference>
<dbReference type="InterPro" id="IPR001789">
    <property type="entry name" value="Sig_transdc_resp-reg_receiver"/>
</dbReference>
<dbReference type="GO" id="GO:0032993">
    <property type="term" value="C:protein-DNA complex"/>
    <property type="evidence" value="ECO:0007669"/>
    <property type="project" value="TreeGrafter"/>
</dbReference>
<feature type="domain" description="Response regulatory" evidence="8">
    <location>
        <begin position="2"/>
        <end position="116"/>
    </location>
</feature>
<dbReference type="EMBL" id="MDER01000030">
    <property type="protein sequence ID" value="ODP29555.1"/>
    <property type="molecule type" value="Genomic_DNA"/>
</dbReference>
<dbReference type="RefSeq" id="WP_069326484.1">
    <property type="nucleotide sequence ID" value="NZ_MDER01000030.1"/>
</dbReference>